<protein>
    <submittedName>
        <fullName evidence="2">2,3-dihydroxyphenylpropionate 1,2-dioxygenase</fullName>
        <ecNumber evidence="2">1.13.11.16</ecNumber>
    </submittedName>
</protein>
<dbReference type="EMBL" id="JACHLR010000007">
    <property type="protein sequence ID" value="MBB4858645.1"/>
    <property type="molecule type" value="Genomic_DNA"/>
</dbReference>
<dbReference type="AlphaFoldDB" id="A0A7W7K9U8"/>
<evidence type="ECO:0000313" key="3">
    <source>
        <dbReference type="Proteomes" id="UP000555448"/>
    </source>
</evidence>
<comment type="caution">
    <text evidence="2">The sequence shown here is derived from an EMBL/GenBank/DDBJ whole genome shotgun (WGS) entry which is preliminary data.</text>
</comment>
<dbReference type="RefSeq" id="WP_184244499.1">
    <property type="nucleotide sequence ID" value="NZ_JACHLR010000007.1"/>
</dbReference>
<dbReference type="SUPFAM" id="SSF53213">
    <property type="entry name" value="LigB-like"/>
    <property type="match status" value="1"/>
</dbReference>
<keyword evidence="2" id="KW-0223">Dioxygenase</keyword>
<dbReference type="Proteomes" id="UP000555448">
    <property type="component" value="Unassembled WGS sequence"/>
</dbReference>
<organism evidence="2 3">
    <name type="scientific">Novosphingobium chloroacetimidivorans</name>
    <dbReference type="NCBI Taxonomy" id="1428314"/>
    <lineage>
        <taxon>Bacteria</taxon>
        <taxon>Pseudomonadati</taxon>
        <taxon>Pseudomonadota</taxon>
        <taxon>Alphaproteobacteria</taxon>
        <taxon>Sphingomonadales</taxon>
        <taxon>Sphingomonadaceae</taxon>
        <taxon>Novosphingobium</taxon>
    </lineage>
</organism>
<dbReference type="EC" id="1.13.11.16" evidence="2"/>
<keyword evidence="2" id="KW-0560">Oxidoreductase</keyword>
<gene>
    <name evidence="2" type="ORF">HNO88_001971</name>
</gene>
<dbReference type="GO" id="GO:0047070">
    <property type="term" value="F:3-carboxyethylcatechol 2,3-dioxygenase activity"/>
    <property type="evidence" value="ECO:0007669"/>
    <property type="project" value="UniProtKB-EC"/>
</dbReference>
<name>A0A7W7K9U8_9SPHN</name>
<proteinExistence type="predicted"/>
<dbReference type="GO" id="GO:0008198">
    <property type="term" value="F:ferrous iron binding"/>
    <property type="evidence" value="ECO:0007669"/>
    <property type="project" value="InterPro"/>
</dbReference>
<dbReference type="Gene3D" id="3.40.830.10">
    <property type="entry name" value="LigB-like"/>
    <property type="match status" value="1"/>
</dbReference>
<reference evidence="2 3" key="1">
    <citation type="submission" date="2020-08" db="EMBL/GenBank/DDBJ databases">
        <title>Functional genomics of gut bacteria from endangered species of beetles.</title>
        <authorList>
            <person name="Carlos-Shanley C."/>
        </authorList>
    </citation>
    <scope>NUCLEOTIDE SEQUENCE [LARGE SCALE GENOMIC DNA]</scope>
    <source>
        <strain evidence="2 3">S00245</strain>
    </source>
</reference>
<keyword evidence="3" id="KW-1185">Reference proteome</keyword>
<accession>A0A7W7K9U8</accession>
<sequence length="272" mass="29838">MSLVFTGVCSHAPGITGREERAPKDQRDALYGAYAEMRDALHAARPDAVIIIAAEHFANFFMNNMPAYAVGMAQSYQGPIEDPEWLRIPARTQPGNAELSKRLIAEMLQTVDVAYCEEWQFDHGIMVPLHFLDPESKLTVIPANINCQGPPLTPLHRAWAFGEAIRRAADSVPERIALVATGGISHWPATPDSGRINEEWDRTFLDKWLANDRDGMMDYTDADTYAEAGQGGFEIRTFIAAAAAAGGPGKLRFYAPIPIYAVGCTVAEMEIA</sequence>
<feature type="domain" description="Extradiol ring-cleavage dioxygenase class III enzyme subunit B" evidence="1">
    <location>
        <begin position="9"/>
        <end position="247"/>
    </location>
</feature>
<dbReference type="InterPro" id="IPR004183">
    <property type="entry name" value="Xdiol_dOase_suB"/>
</dbReference>
<evidence type="ECO:0000259" key="1">
    <source>
        <dbReference type="Pfam" id="PF02900"/>
    </source>
</evidence>
<dbReference type="Pfam" id="PF02900">
    <property type="entry name" value="LigB"/>
    <property type="match status" value="1"/>
</dbReference>
<dbReference type="CDD" id="cd07359">
    <property type="entry name" value="PCA_45_Doxase_B_like"/>
    <property type="match status" value="1"/>
</dbReference>
<evidence type="ECO:0000313" key="2">
    <source>
        <dbReference type="EMBL" id="MBB4858645.1"/>
    </source>
</evidence>